<sequence length="384" mass="41530">MIVGVMGTALASPLYPLYQQAWQLSTGAITILYVVYMASALSSLLFLGRISDQRGFIIVLRGGLILVTTGIVFSTLAWDYWSFMLSRIAIGLASSLIVTSASIGLTKLNRSKDLQRAAATSSLLIAFGFGLGPVIGGLIAQWLPYPLRSSYIPSIIMGLMAIYALFIVPNHAPSVSVNAPRKAFWRPSLYIPAGAQRLPFLIGALNAFTAFAMFSLFASLAPSFMNSMVPWHGPAVSGLSIGVILFLSSGFQLLVRQWPLKRNLIIGLSSFFISNILLALNTQHASPWLFISCLLLLALGHGLCLIGGMSIVNRVALPEHRAATTSSYLVIAYFGAIIPILGMGYLADQFSMTTALFSFCFSLSSFSAVLLFFTIRKVKIPHQL</sequence>
<keyword evidence="3" id="KW-1003">Cell membrane</keyword>
<feature type="transmembrane region" description="Helical" evidence="7">
    <location>
        <begin position="198"/>
        <end position="221"/>
    </location>
</feature>
<evidence type="ECO:0000313" key="10">
    <source>
        <dbReference type="EMBL" id="NJB64070.1"/>
    </source>
</evidence>
<dbReference type="GO" id="GO:0005886">
    <property type="term" value="C:plasma membrane"/>
    <property type="evidence" value="ECO:0007669"/>
    <property type="project" value="UniProtKB-SubCell"/>
</dbReference>
<gene>
    <name evidence="10" type="ORF">GGR41_000291</name>
    <name evidence="9" type="ORF">K8U84_08010</name>
</gene>
<dbReference type="AlphaFoldDB" id="A0A9D2VH15"/>
<dbReference type="Pfam" id="PF07690">
    <property type="entry name" value="MFS_1"/>
    <property type="match status" value="1"/>
</dbReference>
<evidence type="ECO:0000256" key="4">
    <source>
        <dbReference type="ARBA" id="ARBA00022692"/>
    </source>
</evidence>
<feature type="transmembrane region" description="Helical" evidence="7">
    <location>
        <begin position="288"/>
        <end position="316"/>
    </location>
</feature>
<keyword evidence="6 7" id="KW-0472">Membrane</keyword>
<dbReference type="Gene3D" id="1.20.1250.20">
    <property type="entry name" value="MFS general substrate transporter like domains"/>
    <property type="match status" value="1"/>
</dbReference>
<name>A0A9D2VH15_9BURK</name>
<accession>A0A9D2VH15</accession>
<comment type="caution">
    <text evidence="9">The sequence shown here is derived from an EMBL/GenBank/DDBJ whole genome shotgun (WGS) entry which is preliminary data.</text>
</comment>
<evidence type="ECO:0000256" key="1">
    <source>
        <dbReference type="ARBA" id="ARBA00004651"/>
    </source>
</evidence>
<dbReference type="PANTHER" id="PTHR23517">
    <property type="entry name" value="RESISTANCE PROTEIN MDTM, PUTATIVE-RELATED-RELATED"/>
    <property type="match status" value="1"/>
</dbReference>
<proteinExistence type="predicted"/>
<dbReference type="EMBL" id="JAATIZ010000001">
    <property type="protein sequence ID" value="NJB64070.1"/>
    <property type="molecule type" value="Genomic_DNA"/>
</dbReference>
<dbReference type="Proteomes" id="UP000783934">
    <property type="component" value="Unassembled WGS sequence"/>
</dbReference>
<evidence type="ECO:0000256" key="2">
    <source>
        <dbReference type="ARBA" id="ARBA00022448"/>
    </source>
</evidence>
<feature type="transmembrane region" description="Helical" evidence="7">
    <location>
        <begin position="353"/>
        <end position="375"/>
    </location>
</feature>
<feature type="transmembrane region" description="Helical" evidence="7">
    <location>
        <begin position="58"/>
        <end position="78"/>
    </location>
</feature>
<feature type="transmembrane region" description="Helical" evidence="7">
    <location>
        <begin position="155"/>
        <end position="177"/>
    </location>
</feature>
<dbReference type="PROSITE" id="PS50850">
    <property type="entry name" value="MFS"/>
    <property type="match status" value="1"/>
</dbReference>
<organism evidence="9 11">
    <name type="scientific">Paenalcaligenes hominis</name>
    <dbReference type="NCBI Taxonomy" id="643674"/>
    <lineage>
        <taxon>Bacteria</taxon>
        <taxon>Pseudomonadati</taxon>
        <taxon>Pseudomonadota</taxon>
        <taxon>Betaproteobacteria</taxon>
        <taxon>Burkholderiales</taxon>
        <taxon>Alcaligenaceae</taxon>
        <taxon>Paenalcaligenes</taxon>
    </lineage>
</organism>
<comment type="subcellular location">
    <subcellularLocation>
        <location evidence="1">Cell membrane</location>
        <topology evidence="1">Multi-pass membrane protein</topology>
    </subcellularLocation>
</comment>
<protein>
    <submittedName>
        <fullName evidence="10">MFS family permease</fullName>
    </submittedName>
    <submittedName>
        <fullName evidence="9">MFS transporter</fullName>
    </submittedName>
</protein>
<dbReference type="InterPro" id="IPR036259">
    <property type="entry name" value="MFS_trans_sf"/>
</dbReference>
<feature type="transmembrane region" description="Helical" evidence="7">
    <location>
        <begin position="20"/>
        <end position="46"/>
    </location>
</feature>
<evidence type="ECO:0000259" key="8">
    <source>
        <dbReference type="PROSITE" id="PS50850"/>
    </source>
</evidence>
<feature type="transmembrane region" description="Helical" evidence="7">
    <location>
        <begin position="84"/>
        <end position="105"/>
    </location>
</feature>
<keyword evidence="12" id="KW-1185">Reference proteome</keyword>
<feature type="transmembrane region" description="Helical" evidence="7">
    <location>
        <begin position="117"/>
        <end position="143"/>
    </location>
</feature>
<evidence type="ECO:0000256" key="6">
    <source>
        <dbReference type="ARBA" id="ARBA00023136"/>
    </source>
</evidence>
<reference evidence="9" key="2">
    <citation type="journal article" date="2021" name="PeerJ">
        <title>Extensive microbial diversity within the chicken gut microbiome revealed by metagenomics and culture.</title>
        <authorList>
            <person name="Gilroy R."/>
            <person name="Ravi A."/>
            <person name="Getino M."/>
            <person name="Pursley I."/>
            <person name="Horton D.L."/>
            <person name="Alikhan N.F."/>
            <person name="Baker D."/>
            <person name="Gharbi K."/>
            <person name="Hall N."/>
            <person name="Watson M."/>
            <person name="Adriaenssens E.M."/>
            <person name="Foster-Nyarko E."/>
            <person name="Jarju S."/>
            <person name="Secka A."/>
            <person name="Antonio M."/>
            <person name="Oren A."/>
            <person name="Chaudhuri R.R."/>
            <person name="La Ragione R."/>
            <person name="Hildebrand F."/>
            <person name="Pallen M.J."/>
        </authorList>
    </citation>
    <scope>NUCLEOTIDE SEQUENCE</scope>
    <source>
        <strain evidence="9">CHK175-13533</strain>
    </source>
</reference>
<reference evidence="9" key="3">
    <citation type="submission" date="2021-09" db="EMBL/GenBank/DDBJ databases">
        <authorList>
            <person name="Gilroy R."/>
        </authorList>
    </citation>
    <scope>NUCLEOTIDE SEQUENCE</scope>
    <source>
        <strain evidence="9">CHK175-13533</strain>
    </source>
</reference>
<dbReference type="InterPro" id="IPR020846">
    <property type="entry name" value="MFS_dom"/>
</dbReference>
<feature type="transmembrane region" description="Helical" evidence="7">
    <location>
        <begin position="328"/>
        <end position="347"/>
    </location>
</feature>
<evidence type="ECO:0000256" key="7">
    <source>
        <dbReference type="SAM" id="Phobius"/>
    </source>
</evidence>
<feature type="transmembrane region" description="Helical" evidence="7">
    <location>
        <begin position="264"/>
        <end position="282"/>
    </location>
</feature>
<keyword evidence="5 7" id="KW-1133">Transmembrane helix</keyword>
<reference evidence="10 12" key="1">
    <citation type="submission" date="2020-03" db="EMBL/GenBank/DDBJ databases">
        <title>Genomic Encyclopedia of Type Strains, Phase IV (KMG-IV): sequencing the most valuable type-strain genomes for metagenomic binning, comparative biology and taxonomic classification.</title>
        <authorList>
            <person name="Goeker M."/>
        </authorList>
    </citation>
    <scope>NUCLEOTIDE SEQUENCE [LARGE SCALE GENOMIC DNA]</scope>
    <source>
        <strain evidence="10 12">DSM 26613</strain>
    </source>
</reference>
<evidence type="ECO:0000313" key="11">
    <source>
        <dbReference type="Proteomes" id="UP000700248"/>
    </source>
</evidence>
<feature type="transmembrane region" description="Helical" evidence="7">
    <location>
        <begin position="233"/>
        <end position="255"/>
    </location>
</feature>
<evidence type="ECO:0000313" key="12">
    <source>
        <dbReference type="Proteomes" id="UP000783934"/>
    </source>
</evidence>
<dbReference type="Proteomes" id="UP000700248">
    <property type="component" value="Unassembled WGS sequence"/>
</dbReference>
<feature type="domain" description="Major facilitator superfamily (MFS) profile" evidence="8">
    <location>
        <begin position="1"/>
        <end position="379"/>
    </location>
</feature>
<dbReference type="GO" id="GO:0022857">
    <property type="term" value="F:transmembrane transporter activity"/>
    <property type="evidence" value="ECO:0007669"/>
    <property type="project" value="InterPro"/>
</dbReference>
<dbReference type="InterPro" id="IPR050171">
    <property type="entry name" value="MFS_Transporters"/>
</dbReference>
<keyword evidence="2" id="KW-0813">Transport</keyword>
<evidence type="ECO:0000313" key="9">
    <source>
        <dbReference type="EMBL" id="HJH24481.1"/>
    </source>
</evidence>
<evidence type="ECO:0000256" key="5">
    <source>
        <dbReference type="ARBA" id="ARBA00022989"/>
    </source>
</evidence>
<dbReference type="InterPro" id="IPR011701">
    <property type="entry name" value="MFS"/>
</dbReference>
<evidence type="ECO:0000256" key="3">
    <source>
        <dbReference type="ARBA" id="ARBA00022475"/>
    </source>
</evidence>
<keyword evidence="4 7" id="KW-0812">Transmembrane</keyword>
<dbReference type="PANTHER" id="PTHR23517:SF13">
    <property type="entry name" value="MAJOR FACILITATOR SUPERFAMILY MFS_1"/>
    <property type="match status" value="1"/>
</dbReference>
<dbReference type="RefSeq" id="WP_209279710.1">
    <property type="nucleotide sequence ID" value="NZ_BMCQ01000002.1"/>
</dbReference>
<dbReference type="EMBL" id="DYTQ01000093">
    <property type="protein sequence ID" value="HJH24481.1"/>
    <property type="molecule type" value="Genomic_DNA"/>
</dbReference>
<dbReference type="SUPFAM" id="SSF103473">
    <property type="entry name" value="MFS general substrate transporter"/>
    <property type="match status" value="1"/>
</dbReference>